<evidence type="ECO:0000313" key="2">
    <source>
        <dbReference type="Proteomes" id="UP000095280"/>
    </source>
</evidence>
<dbReference type="AlphaFoldDB" id="A0A1I8FA08"/>
<name>A0A1I8FA08_9PLAT</name>
<feature type="compositionally biased region" description="Low complexity" evidence="1">
    <location>
        <begin position="1"/>
        <end position="10"/>
    </location>
</feature>
<accession>A0A1I8FA08</accession>
<organism evidence="2 3">
    <name type="scientific">Macrostomum lignano</name>
    <dbReference type="NCBI Taxonomy" id="282301"/>
    <lineage>
        <taxon>Eukaryota</taxon>
        <taxon>Metazoa</taxon>
        <taxon>Spiralia</taxon>
        <taxon>Lophotrochozoa</taxon>
        <taxon>Platyhelminthes</taxon>
        <taxon>Rhabditophora</taxon>
        <taxon>Macrostomorpha</taxon>
        <taxon>Macrostomida</taxon>
        <taxon>Macrostomidae</taxon>
        <taxon>Macrostomum</taxon>
    </lineage>
</organism>
<feature type="region of interest" description="Disordered" evidence="1">
    <location>
        <begin position="83"/>
        <end position="102"/>
    </location>
</feature>
<feature type="region of interest" description="Disordered" evidence="1">
    <location>
        <begin position="1"/>
        <end position="22"/>
    </location>
</feature>
<evidence type="ECO:0000313" key="3">
    <source>
        <dbReference type="WBParaSite" id="maker-unitig_26457-snap-gene-0.3-mRNA-1"/>
    </source>
</evidence>
<keyword evidence="2" id="KW-1185">Reference proteome</keyword>
<dbReference type="WBParaSite" id="maker-unitig_26457-snap-gene-0.3-mRNA-1">
    <property type="protein sequence ID" value="maker-unitig_26457-snap-gene-0.3-mRNA-1"/>
    <property type="gene ID" value="maker-unitig_26457-snap-gene-0.3"/>
</dbReference>
<proteinExistence type="predicted"/>
<dbReference type="Proteomes" id="UP000095280">
    <property type="component" value="Unplaced"/>
</dbReference>
<reference evidence="3" key="1">
    <citation type="submission" date="2016-11" db="UniProtKB">
        <authorList>
            <consortium name="WormBaseParasite"/>
        </authorList>
    </citation>
    <scope>IDENTIFICATION</scope>
</reference>
<evidence type="ECO:0000256" key="1">
    <source>
        <dbReference type="SAM" id="MobiDB-lite"/>
    </source>
</evidence>
<protein>
    <submittedName>
        <fullName evidence="3">Ribonuclease P</fullName>
    </submittedName>
</protein>
<sequence length="102" mass="11276">GLRSPSVPRSRTPRLHLRPSPDRARAFTRGGFGIERILRTLLRCQACFLLAPVEEVRVKPDGAPMLRCQSALVDLSEGLHAGARSLRPRAGRPNELTVGRTR</sequence>